<proteinExistence type="predicted"/>
<gene>
    <name evidence="3" type="ORF">Goklo_029281</name>
</gene>
<protein>
    <submittedName>
        <fullName evidence="3">Uncharacterized protein</fullName>
    </submittedName>
</protein>
<feature type="chain" id="PRO_5029553643" evidence="2">
    <location>
        <begin position="26"/>
        <end position="168"/>
    </location>
</feature>
<reference evidence="3 4" key="1">
    <citation type="journal article" date="2019" name="Genome Biol. Evol.">
        <title>Insights into the evolution of the New World diploid cottons (Gossypium, subgenus Houzingenia) based on genome sequencing.</title>
        <authorList>
            <person name="Grover C.E."/>
            <person name="Arick M.A. 2nd"/>
            <person name="Thrash A."/>
            <person name="Conover J.L."/>
            <person name="Sanders W.S."/>
            <person name="Peterson D.G."/>
            <person name="Frelichowski J.E."/>
            <person name="Scheffler J.A."/>
            <person name="Scheffler B.E."/>
            <person name="Wendel J.F."/>
        </authorList>
    </citation>
    <scope>NUCLEOTIDE SEQUENCE [LARGE SCALE GENOMIC DNA]</scope>
    <source>
        <strain evidence="3">57</strain>
        <tissue evidence="3">Leaf</tissue>
    </source>
</reference>
<accession>A0A7J8WCY4</accession>
<name>A0A7J8WCY4_9ROSI</name>
<feature type="region of interest" description="Disordered" evidence="1">
    <location>
        <begin position="102"/>
        <end position="126"/>
    </location>
</feature>
<organism evidence="3 4">
    <name type="scientific">Gossypium klotzschianum</name>
    <dbReference type="NCBI Taxonomy" id="34286"/>
    <lineage>
        <taxon>Eukaryota</taxon>
        <taxon>Viridiplantae</taxon>
        <taxon>Streptophyta</taxon>
        <taxon>Embryophyta</taxon>
        <taxon>Tracheophyta</taxon>
        <taxon>Spermatophyta</taxon>
        <taxon>Magnoliopsida</taxon>
        <taxon>eudicotyledons</taxon>
        <taxon>Gunneridae</taxon>
        <taxon>Pentapetalae</taxon>
        <taxon>rosids</taxon>
        <taxon>malvids</taxon>
        <taxon>Malvales</taxon>
        <taxon>Malvaceae</taxon>
        <taxon>Malvoideae</taxon>
        <taxon>Gossypium</taxon>
    </lineage>
</organism>
<comment type="caution">
    <text evidence="3">The sequence shown here is derived from an EMBL/GenBank/DDBJ whole genome shotgun (WGS) entry which is preliminary data.</text>
</comment>
<feature type="compositionally biased region" description="Basic residues" evidence="1">
    <location>
        <begin position="102"/>
        <end position="115"/>
    </location>
</feature>
<evidence type="ECO:0000313" key="4">
    <source>
        <dbReference type="Proteomes" id="UP000593573"/>
    </source>
</evidence>
<keyword evidence="2" id="KW-0732">Signal</keyword>
<feature type="signal peptide" evidence="2">
    <location>
        <begin position="1"/>
        <end position="25"/>
    </location>
</feature>
<dbReference type="Proteomes" id="UP000593573">
    <property type="component" value="Unassembled WGS sequence"/>
</dbReference>
<evidence type="ECO:0000256" key="1">
    <source>
        <dbReference type="SAM" id="MobiDB-lite"/>
    </source>
</evidence>
<evidence type="ECO:0000313" key="3">
    <source>
        <dbReference type="EMBL" id="MBA0672931.1"/>
    </source>
</evidence>
<dbReference type="AlphaFoldDB" id="A0A7J8WCY4"/>
<keyword evidence="4" id="KW-1185">Reference proteome</keyword>
<evidence type="ECO:0000256" key="2">
    <source>
        <dbReference type="SAM" id="SignalP"/>
    </source>
</evidence>
<sequence length="168" mass="17987">MCRAMVLSAALIGGCLLLLQSWADGNYYFYIPRPGVVVVQVEAMNFVATMKPKRAAHGGHAGEGQQRLGSVARGAHQGLGSALGKLYLLPLEVRCMKIRAKRQHQLPQQHRRGRGHPSSSLSTPAEDASLVATEYPVIDAKPHFGTNADVCTATNDDANAVVDNNVDA</sequence>
<dbReference type="PROSITE" id="PS51257">
    <property type="entry name" value="PROKAR_LIPOPROTEIN"/>
    <property type="match status" value="1"/>
</dbReference>
<dbReference type="EMBL" id="JABFAB010246165">
    <property type="protein sequence ID" value="MBA0672931.1"/>
    <property type="molecule type" value="Genomic_DNA"/>
</dbReference>
<dbReference type="OrthoDB" id="10611362at2759"/>